<dbReference type="AlphaFoldDB" id="A0A1I7UNQ8"/>
<dbReference type="InterPro" id="IPR036941">
    <property type="entry name" value="Rcpt_L-dom_sf"/>
</dbReference>
<dbReference type="WBParaSite" id="Csp11.Scaffold630.g17816.t1">
    <property type="protein sequence ID" value="Csp11.Scaffold630.g17816.t1"/>
    <property type="gene ID" value="Csp11.Scaffold630.g17816"/>
</dbReference>
<keyword evidence="2" id="KW-1185">Reference proteome</keyword>
<dbReference type="Proteomes" id="UP000095282">
    <property type="component" value="Unplaced"/>
</dbReference>
<dbReference type="Pfam" id="PF01030">
    <property type="entry name" value="Recep_L_domain"/>
    <property type="match status" value="1"/>
</dbReference>
<protein>
    <submittedName>
        <fullName evidence="3">Recep_L_domain domain-containing protein</fullName>
    </submittedName>
</protein>
<evidence type="ECO:0000313" key="3">
    <source>
        <dbReference type="WBParaSite" id="Csp11.Scaffold630.g17816.t1"/>
    </source>
</evidence>
<organism evidence="2 3">
    <name type="scientific">Caenorhabditis tropicalis</name>
    <dbReference type="NCBI Taxonomy" id="1561998"/>
    <lineage>
        <taxon>Eukaryota</taxon>
        <taxon>Metazoa</taxon>
        <taxon>Ecdysozoa</taxon>
        <taxon>Nematoda</taxon>
        <taxon>Chromadorea</taxon>
        <taxon>Rhabditida</taxon>
        <taxon>Rhabditina</taxon>
        <taxon>Rhabditomorpha</taxon>
        <taxon>Rhabditoidea</taxon>
        <taxon>Rhabditidae</taxon>
        <taxon>Peloderinae</taxon>
        <taxon>Caenorhabditis</taxon>
    </lineage>
</organism>
<accession>A0A1I7UNQ8</accession>
<dbReference type="SUPFAM" id="SSF52058">
    <property type="entry name" value="L domain-like"/>
    <property type="match status" value="1"/>
</dbReference>
<dbReference type="PANTHER" id="PTHR21662">
    <property type="entry name" value="RECEPTOR PROTEIN-TYROSINE KINASE"/>
    <property type="match status" value="1"/>
</dbReference>
<proteinExistence type="predicted"/>
<dbReference type="InterPro" id="IPR000494">
    <property type="entry name" value="Rcpt_L-dom"/>
</dbReference>
<name>A0A1I7UNQ8_9PELO</name>
<dbReference type="PANTHER" id="PTHR21662:SF5">
    <property type="entry name" value="RECEPTOR L-DOMAIN DOMAIN-CONTAINING PROTEIN"/>
    <property type="match status" value="1"/>
</dbReference>
<feature type="domain" description="Receptor L-domain" evidence="1">
    <location>
        <begin position="51"/>
        <end position="138"/>
    </location>
</feature>
<dbReference type="Gene3D" id="3.80.20.20">
    <property type="entry name" value="Receptor L-domain"/>
    <property type="match status" value="1"/>
</dbReference>
<dbReference type="InterPro" id="IPR053079">
    <property type="entry name" value="SPS2_domain"/>
</dbReference>
<sequence>MFEAQDQYRNGNYQKSARLFDDDWGKCDEKYRWPSCCLWSEKKKFKRSTSNCLHIKGDVILETNRDADIFQSFLDIREIQGSLVIRNTTIVAFGAPELQKVGFSGNSSSERQEASLIFENNKFLTHIRLRNLKHISKHSFDTDILNLCTDQVELIKKIEKLLDADVKGFNDISVEEVSARGGNYD</sequence>
<evidence type="ECO:0000313" key="2">
    <source>
        <dbReference type="Proteomes" id="UP000095282"/>
    </source>
</evidence>
<evidence type="ECO:0000259" key="1">
    <source>
        <dbReference type="Pfam" id="PF01030"/>
    </source>
</evidence>
<reference evidence="3" key="1">
    <citation type="submission" date="2016-11" db="UniProtKB">
        <authorList>
            <consortium name="WormBaseParasite"/>
        </authorList>
    </citation>
    <scope>IDENTIFICATION</scope>
</reference>